<sequence length="64" mass="7260">MREFIIPGGVAGYILFVYAAGAHKPPFVMIGSKPDFTYASESQILIYFFRIKMAVVINYRKLPD</sequence>
<accession>A0A645D5V1</accession>
<protein>
    <submittedName>
        <fullName evidence="1">Uncharacterized protein</fullName>
    </submittedName>
</protein>
<gene>
    <name evidence="1" type="ORF">SDC9_131414</name>
</gene>
<proteinExistence type="predicted"/>
<reference evidence="1" key="1">
    <citation type="submission" date="2019-08" db="EMBL/GenBank/DDBJ databases">
        <authorList>
            <person name="Kucharzyk K."/>
            <person name="Murdoch R.W."/>
            <person name="Higgins S."/>
            <person name="Loffler F."/>
        </authorList>
    </citation>
    <scope>NUCLEOTIDE SEQUENCE</scope>
</reference>
<name>A0A645D5V1_9ZZZZ</name>
<comment type="caution">
    <text evidence="1">The sequence shown here is derived from an EMBL/GenBank/DDBJ whole genome shotgun (WGS) entry which is preliminary data.</text>
</comment>
<evidence type="ECO:0000313" key="1">
    <source>
        <dbReference type="EMBL" id="MPM84343.1"/>
    </source>
</evidence>
<organism evidence="1">
    <name type="scientific">bioreactor metagenome</name>
    <dbReference type="NCBI Taxonomy" id="1076179"/>
    <lineage>
        <taxon>unclassified sequences</taxon>
        <taxon>metagenomes</taxon>
        <taxon>ecological metagenomes</taxon>
    </lineage>
</organism>
<dbReference type="EMBL" id="VSSQ01032912">
    <property type="protein sequence ID" value="MPM84343.1"/>
    <property type="molecule type" value="Genomic_DNA"/>
</dbReference>
<dbReference type="AlphaFoldDB" id="A0A645D5V1"/>